<dbReference type="Proteomes" id="UP001162162">
    <property type="component" value="Unassembled WGS sequence"/>
</dbReference>
<dbReference type="InterPro" id="IPR003961">
    <property type="entry name" value="FN3_dom"/>
</dbReference>
<dbReference type="Gene3D" id="2.60.40.10">
    <property type="entry name" value="Immunoglobulins"/>
    <property type="match status" value="1"/>
</dbReference>
<dbReference type="InterPro" id="IPR036116">
    <property type="entry name" value="FN3_sf"/>
</dbReference>
<evidence type="ECO:0000259" key="2">
    <source>
        <dbReference type="PROSITE" id="PS50853"/>
    </source>
</evidence>
<reference evidence="3" key="1">
    <citation type="journal article" date="2023" name="Insect Mol. Biol.">
        <title>Genome sequencing provides insights into the evolution of gene families encoding plant cell wall-degrading enzymes in longhorned beetles.</title>
        <authorList>
            <person name="Shin N.R."/>
            <person name="Okamura Y."/>
            <person name="Kirsch R."/>
            <person name="Pauchet Y."/>
        </authorList>
    </citation>
    <scope>NUCLEOTIDE SEQUENCE</scope>
    <source>
        <strain evidence="3">AMC_N1</strain>
    </source>
</reference>
<keyword evidence="4" id="KW-1185">Reference proteome</keyword>
<proteinExistence type="predicted"/>
<dbReference type="SUPFAM" id="SSF49265">
    <property type="entry name" value="Fibronectin type III"/>
    <property type="match status" value="1"/>
</dbReference>
<name>A0AAV8YMD9_9CUCU</name>
<comment type="caution">
    <text evidence="3">The sequence shown here is derived from an EMBL/GenBank/DDBJ whole genome shotgun (WGS) entry which is preliminary data.</text>
</comment>
<accession>A0AAV8YMD9</accession>
<keyword evidence="1" id="KW-1133">Transmembrane helix</keyword>
<keyword evidence="1" id="KW-0812">Transmembrane</keyword>
<dbReference type="CDD" id="cd00063">
    <property type="entry name" value="FN3"/>
    <property type="match status" value="1"/>
</dbReference>
<dbReference type="PROSITE" id="PS50853">
    <property type="entry name" value="FN3"/>
    <property type="match status" value="1"/>
</dbReference>
<feature type="transmembrane region" description="Helical" evidence="1">
    <location>
        <begin position="79"/>
        <end position="102"/>
    </location>
</feature>
<dbReference type="AlphaFoldDB" id="A0AAV8YMD9"/>
<sequence>MPPAERANLVQQYLIEYRTDKEWKPLNKARIRPEDTHFLVKNLVGGKTYHFRILAYSAKSYERSEEVKFAVPARVKHKAITAGVVGGILFFIVAIILSVCAVKICNKRKRRKQEKAYNMVACRITDSRNGGNATDSQVPLKK</sequence>
<feature type="domain" description="Fibronectin type-III" evidence="2">
    <location>
        <begin position="1"/>
        <end position="74"/>
    </location>
</feature>
<dbReference type="EMBL" id="JAPWTK010000079">
    <property type="protein sequence ID" value="KAJ8951741.1"/>
    <property type="molecule type" value="Genomic_DNA"/>
</dbReference>
<evidence type="ECO:0000313" key="4">
    <source>
        <dbReference type="Proteomes" id="UP001162162"/>
    </source>
</evidence>
<organism evidence="3 4">
    <name type="scientific">Aromia moschata</name>
    <dbReference type="NCBI Taxonomy" id="1265417"/>
    <lineage>
        <taxon>Eukaryota</taxon>
        <taxon>Metazoa</taxon>
        <taxon>Ecdysozoa</taxon>
        <taxon>Arthropoda</taxon>
        <taxon>Hexapoda</taxon>
        <taxon>Insecta</taxon>
        <taxon>Pterygota</taxon>
        <taxon>Neoptera</taxon>
        <taxon>Endopterygota</taxon>
        <taxon>Coleoptera</taxon>
        <taxon>Polyphaga</taxon>
        <taxon>Cucujiformia</taxon>
        <taxon>Chrysomeloidea</taxon>
        <taxon>Cerambycidae</taxon>
        <taxon>Cerambycinae</taxon>
        <taxon>Callichromatini</taxon>
        <taxon>Aromia</taxon>
    </lineage>
</organism>
<evidence type="ECO:0000313" key="3">
    <source>
        <dbReference type="EMBL" id="KAJ8951741.1"/>
    </source>
</evidence>
<keyword evidence="1" id="KW-0472">Membrane</keyword>
<dbReference type="InterPro" id="IPR013783">
    <property type="entry name" value="Ig-like_fold"/>
</dbReference>
<protein>
    <recommendedName>
        <fullName evidence="2">Fibronectin type-III domain-containing protein</fullName>
    </recommendedName>
</protein>
<dbReference type="Pfam" id="PF00041">
    <property type="entry name" value="fn3"/>
    <property type="match status" value="1"/>
</dbReference>
<gene>
    <name evidence="3" type="ORF">NQ318_012592</name>
</gene>
<evidence type="ECO:0000256" key="1">
    <source>
        <dbReference type="SAM" id="Phobius"/>
    </source>
</evidence>